<dbReference type="EMBL" id="KQ085994">
    <property type="protein sequence ID" value="KLO11682.1"/>
    <property type="molecule type" value="Genomic_DNA"/>
</dbReference>
<evidence type="ECO:0000313" key="1">
    <source>
        <dbReference type="EMBL" id="KLO11682.1"/>
    </source>
</evidence>
<dbReference type="Proteomes" id="UP000053477">
    <property type="component" value="Unassembled WGS sequence"/>
</dbReference>
<accession>A0A0H2RJ72</accession>
<evidence type="ECO:0000313" key="2">
    <source>
        <dbReference type="Proteomes" id="UP000053477"/>
    </source>
</evidence>
<gene>
    <name evidence="1" type="ORF">SCHPADRAFT_459444</name>
</gene>
<dbReference type="InParanoid" id="A0A0H2RJ72"/>
<protein>
    <submittedName>
        <fullName evidence="1">Uncharacterized protein</fullName>
    </submittedName>
</protein>
<organism evidence="1 2">
    <name type="scientific">Schizopora paradoxa</name>
    <dbReference type="NCBI Taxonomy" id="27342"/>
    <lineage>
        <taxon>Eukaryota</taxon>
        <taxon>Fungi</taxon>
        <taxon>Dikarya</taxon>
        <taxon>Basidiomycota</taxon>
        <taxon>Agaricomycotina</taxon>
        <taxon>Agaricomycetes</taxon>
        <taxon>Hymenochaetales</taxon>
        <taxon>Schizoporaceae</taxon>
        <taxon>Schizopora</taxon>
    </lineage>
</organism>
<proteinExistence type="predicted"/>
<dbReference type="AlphaFoldDB" id="A0A0H2RJ72"/>
<name>A0A0H2RJ72_9AGAM</name>
<sequence>MNDWEQRRTMRRRRGRWQAVVRTFHERSRRRVILHRLLSNQLSRRWIYDGQPNACPFSSFTRRLTIHQASFLFSWLRVALKMNFGVKIVYEAVAIGFRRHPRSGSMPNTRAHTFRLALARLTFTPLVLGLVRNITRFEYLLRMWLTLVIMIRSDLPVDSQRLFDLYEDSEFFP</sequence>
<keyword evidence="2" id="KW-1185">Reference proteome</keyword>
<reference evidence="1 2" key="1">
    <citation type="submission" date="2015-04" db="EMBL/GenBank/DDBJ databases">
        <title>Complete genome sequence of Schizopora paradoxa KUC8140, a cosmopolitan wood degrader in East Asia.</title>
        <authorList>
            <consortium name="DOE Joint Genome Institute"/>
            <person name="Min B."/>
            <person name="Park H."/>
            <person name="Jang Y."/>
            <person name="Kim J.-J."/>
            <person name="Kim K.H."/>
            <person name="Pangilinan J."/>
            <person name="Lipzen A."/>
            <person name="Riley R."/>
            <person name="Grigoriev I.V."/>
            <person name="Spatafora J.W."/>
            <person name="Choi I.-G."/>
        </authorList>
    </citation>
    <scope>NUCLEOTIDE SEQUENCE [LARGE SCALE GENOMIC DNA]</scope>
    <source>
        <strain evidence="1 2">KUC8140</strain>
    </source>
</reference>